<dbReference type="InterPro" id="IPR000210">
    <property type="entry name" value="BTB/POZ_dom"/>
</dbReference>
<dbReference type="GO" id="GO:0006357">
    <property type="term" value="P:regulation of transcription by RNA polymerase II"/>
    <property type="evidence" value="ECO:0007669"/>
    <property type="project" value="TreeGrafter"/>
</dbReference>
<evidence type="ECO:0000259" key="3">
    <source>
        <dbReference type="PROSITE" id="PS50097"/>
    </source>
</evidence>
<evidence type="ECO:0000313" key="5">
    <source>
        <dbReference type="Proteomes" id="UP000075902"/>
    </source>
</evidence>
<reference evidence="4" key="2">
    <citation type="submission" date="2020-05" db="UniProtKB">
        <authorList>
            <consortium name="EnsemblMetazoa"/>
        </authorList>
    </citation>
    <scope>IDENTIFICATION</scope>
    <source>
        <strain evidence="4">CM1001059</strain>
    </source>
</reference>
<reference evidence="5" key="1">
    <citation type="submission" date="2014-01" db="EMBL/GenBank/DDBJ databases">
        <title>The Genome Sequence of Anopheles melas CM1001059_A (V2).</title>
        <authorList>
            <consortium name="The Broad Institute Genomics Platform"/>
            <person name="Neafsey D.E."/>
            <person name="Besansky N."/>
            <person name="Howell P."/>
            <person name="Walton C."/>
            <person name="Young S.K."/>
            <person name="Zeng Q."/>
            <person name="Gargeya S."/>
            <person name="Fitzgerald M."/>
            <person name="Haas B."/>
            <person name="Abouelleil A."/>
            <person name="Allen A.W."/>
            <person name="Alvarado L."/>
            <person name="Arachchi H.M."/>
            <person name="Berlin A.M."/>
            <person name="Chapman S.B."/>
            <person name="Gainer-Dewar J."/>
            <person name="Goldberg J."/>
            <person name="Griggs A."/>
            <person name="Gujja S."/>
            <person name="Hansen M."/>
            <person name="Howarth C."/>
            <person name="Imamovic A."/>
            <person name="Ireland A."/>
            <person name="Larimer J."/>
            <person name="McCowan C."/>
            <person name="Murphy C."/>
            <person name="Pearson M."/>
            <person name="Poon T.W."/>
            <person name="Priest M."/>
            <person name="Roberts A."/>
            <person name="Saif S."/>
            <person name="Shea T."/>
            <person name="Sisk P."/>
            <person name="Sykes S."/>
            <person name="Wortman J."/>
            <person name="Nusbaum C."/>
            <person name="Birren B."/>
        </authorList>
    </citation>
    <scope>NUCLEOTIDE SEQUENCE [LARGE SCALE GENOMIC DNA]</scope>
    <source>
        <strain evidence="5">CM1001059</strain>
    </source>
</reference>
<protein>
    <submittedName>
        <fullName evidence="4">BTB domain-containing protein</fullName>
    </submittedName>
</protein>
<comment type="subcellular location">
    <subcellularLocation>
        <location evidence="1">Nucleus</location>
    </subcellularLocation>
</comment>
<feature type="domain" description="BTB" evidence="3">
    <location>
        <begin position="17"/>
        <end position="56"/>
    </location>
</feature>
<dbReference type="AlphaFoldDB" id="A0A182TUQ2"/>
<dbReference type="Proteomes" id="UP000075902">
    <property type="component" value="Unassembled WGS sequence"/>
</dbReference>
<name>A0A182TUQ2_9DIPT</name>
<dbReference type="STRING" id="34690.A0A182TUQ2"/>
<dbReference type="SUPFAM" id="SSF54695">
    <property type="entry name" value="POZ domain"/>
    <property type="match status" value="1"/>
</dbReference>
<dbReference type="Pfam" id="PF00651">
    <property type="entry name" value="BTB"/>
    <property type="match status" value="1"/>
</dbReference>
<dbReference type="GO" id="GO:0005634">
    <property type="term" value="C:nucleus"/>
    <property type="evidence" value="ECO:0007669"/>
    <property type="project" value="UniProtKB-SubCell"/>
</dbReference>
<sequence>MCFFFISSSCFPLQLPQSLFTANPCQHPIVILKDVQYNDLKTMVDFMYYGEVNVSTEQLPQVLKTAEMLKIKGLAEMPDASAVCKADLSKLDPSELIQAANVIPGAAGDAIWGIISTIKGGQQQQHHPVPAPVALQ</sequence>
<dbReference type="PANTHER" id="PTHR23110">
    <property type="entry name" value="BTB DOMAIN TRANSCRIPTION FACTOR"/>
    <property type="match status" value="1"/>
</dbReference>
<dbReference type="Gene3D" id="3.30.710.10">
    <property type="entry name" value="Potassium Channel Kv1.1, Chain A"/>
    <property type="match status" value="1"/>
</dbReference>
<dbReference type="VEuPathDB" id="VectorBase:AMEC008634"/>
<organism evidence="4 5">
    <name type="scientific">Anopheles melas</name>
    <dbReference type="NCBI Taxonomy" id="34690"/>
    <lineage>
        <taxon>Eukaryota</taxon>
        <taxon>Metazoa</taxon>
        <taxon>Ecdysozoa</taxon>
        <taxon>Arthropoda</taxon>
        <taxon>Hexapoda</taxon>
        <taxon>Insecta</taxon>
        <taxon>Pterygota</taxon>
        <taxon>Neoptera</taxon>
        <taxon>Endopterygota</taxon>
        <taxon>Diptera</taxon>
        <taxon>Nematocera</taxon>
        <taxon>Culicoidea</taxon>
        <taxon>Culicidae</taxon>
        <taxon>Anophelinae</taxon>
        <taxon>Anopheles</taxon>
    </lineage>
</organism>
<keyword evidence="5" id="KW-1185">Reference proteome</keyword>
<dbReference type="PANTHER" id="PTHR23110:SF81">
    <property type="entry name" value="BTB-PROTEIN-VII, ISOFORM F-RELATED"/>
    <property type="match status" value="1"/>
</dbReference>
<proteinExistence type="predicted"/>
<dbReference type="PROSITE" id="PS50097">
    <property type="entry name" value="BTB"/>
    <property type="match status" value="1"/>
</dbReference>
<evidence type="ECO:0000256" key="2">
    <source>
        <dbReference type="ARBA" id="ARBA00023242"/>
    </source>
</evidence>
<dbReference type="InterPro" id="IPR051095">
    <property type="entry name" value="Dros_DevTransReg"/>
</dbReference>
<evidence type="ECO:0000256" key="1">
    <source>
        <dbReference type="ARBA" id="ARBA00004123"/>
    </source>
</evidence>
<dbReference type="EnsemblMetazoa" id="AMEC008634-RA">
    <property type="protein sequence ID" value="AMEC008634-PA"/>
    <property type="gene ID" value="AMEC008634"/>
</dbReference>
<keyword evidence="2" id="KW-0539">Nucleus</keyword>
<dbReference type="InterPro" id="IPR011333">
    <property type="entry name" value="SKP1/BTB/POZ_sf"/>
</dbReference>
<evidence type="ECO:0000313" key="4">
    <source>
        <dbReference type="EnsemblMetazoa" id="AMEC008634-PA"/>
    </source>
</evidence>
<accession>A0A182TUQ2</accession>